<dbReference type="EMBL" id="KK852735">
    <property type="protein sequence ID" value="KDR17443.1"/>
    <property type="molecule type" value="Genomic_DNA"/>
</dbReference>
<evidence type="ECO:0008006" key="3">
    <source>
        <dbReference type="Google" id="ProtNLM"/>
    </source>
</evidence>
<sequence>MDGMITELLITLVEERHKTLESHKDKKLKECAWREICVALKENFDELEQKQRQEFGKFYESMEKDKEQKKSDSSAKPSGLYVFHEQLSFLNKITETTDVHESCHNNEQEETTLRDVWSKGPLQDYNVISENISRGATTTGY</sequence>
<proteinExistence type="predicted"/>
<dbReference type="Proteomes" id="UP000027135">
    <property type="component" value="Unassembled WGS sequence"/>
</dbReference>
<reference evidence="1 2" key="1">
    <citation type="journal article" date="2014" name="Nat. Commun.">
        <title>Molecular traces of alternative social organization in a termite genome.</title>
        <authorList>
            <person name="Terrapon N."/>
            <person name="Li C."/>
            <person name="Robertson H.M."/>
            <person name="Ji L."/>
            <person name="Meng X."/>
            <person name="Booth W."/>
            <person name="Chen Z."/>
            <person name="Childers C.P."/>
            <person name="Glastad K.M."/>
            <person name="Gokhale K."/>
            <person name="Gowin J."/>
            <person name="Gronenberg W."/>
            <person name="Hermansen R.A."/>
            <person name="Hu H."/>
            <person name="Hunt B.G."/>
            <person name="Huylmans A.K."/>
            <person name="Khalil S.M."/>
            <person name="Mitchell R.D."/>
            <person name="Munoz-Torres M.C."/>
            <person name="Mustard J.A."/>
            <person name="Pan H."/>
            <person name="Reese J.T."/>
            <person name="Scharf M.E."/>
            <person name="Sun F."/>
            <person name="Vogel H."/>
            <person name="Xiao J."/>
            <person name="Yang W."/>
            <person name="Yang Z."/>
            <person name="Yang Z."/>
            <person name="Zhou J."/>
            <person name="Zhu J."/>
            <person name="Brent C.S."/>
            <person name="Elsik C.G."/>
            <person name="Goodisman M.A."/>
            <person name="Liberles D.A."/>
            <person name="Roe R.M."/>
            <person name="Vargo E.L."/>
            <person name="Vilcinskas A."/>
            <person name="Wang J."/>
            <person name="Bornberg-Bauer E."/>
            <person name="Korb J."/>
            <person name="Zhang G."/>
            <person name="Liebig J."/>
        </authorList>
    </citation>
    <scope>NUCLEOTIDE SEQUENCE [LARGE SCALE GENOMIC DNA]</scope>
    <source>
        <tissue evidence="1">Whole organism</tissue>
    </source>
</reference>
<dbReference type="InParanoid" id="A0A067RC75"/>
<gene>
    <name evidence="1" type="ORF">L798_08573</name>
</gene>
<accession>A0A067RC75</accession>
<dbReference type="AlphaFoldDB" id="A0A067RC75"/>
<organism evidence="1 2">
    <name type="scientific">Zootermopsis nevadensis</name>
    <name type="common">Dampwood termite</name>
    <dbReference type="NCBI Taxonomy" id="136037"/>
    <lineage>
        <taxon>Eukaryota</taxon>
        <taxon>Metazoa</taxon>
        <taxon>Ecdysozoa</taxon>
        <taxon>Arthropoda</taxon>
        <taxon>Hexapoda</taxon>
        <taxon>Insecta</taxon>
        <taxon>Pterygota</taxon>
        <taxon>Neoptera</taxon>
        <taxon>Polyneoptera</taxon>
        <taxon>Dictyoptera</taxon>
        <taxon>Blattodea</taxon>
        <taxon>Blattoidea</taxon>
        <taxon>Termitoidae</taxon>
        <taxon>Termopsidae</taxon>
        <taxon>Zootermopsis</taxon>
    </lineage>
</organism>
<protein>
    <recommendedName>
        <fullName evidence="3">MADF domain-containing protein</fullName>
    </recommendedName>
</protein>
<evidence type="ECO:0000313" key="1">
    <source>
        <dbReference type="EMBL" id="KDR17443.1"/>
    </source>
</evidence>
<keyword evidence="2" id="KW-1185">Reference proteome</keyword>
<evidence type="ECO:0000313" key="2">
    <source>
        <dbReference type="Proteomes" id="UP000027135"/>
    </source>
</evidence>
<name>A0A067RC75_ZOONE</name>
<dbReference type="OMA" id="KECAWRE"/>